<sequence>MTISADQLTEPTALLRLAPERLSDRLAAMLTQQIESGVFTPGQRLPTEPELVSIHGVSRTVVREAVSQLKSRGLLVSRQGAGVFVALAQPTRPLAFDPAVLQSLDSVVQVVEVRRALEGEIAALAALRARRPDIRAIRAALAAIDAAEAAGGDGVAEDVAFHRSIAHASDNPQFTLLLDFLGQYLRDAVRVTRANEERNEGFAQQVRIEHHAILQAIEEGDPVAARAAATEHMVQAARRLVEGGVVPAPAAARHTATPRAARKTTSIKGKKQ</sequence>
<evidence type="ECO:0000256" key="1">
    <source>
        <dbReference type="ARBA" id="ARBA00023015"/>
    </source>
</evidence>
<dbReference type="Pfam" id="PF07729">
    <property type="entry name" value="FCD"/>
    <property type="match status" value="1"/>
</dbReference>
<evidence type="ECO:0000259" key="5">
    <source>
        <dbReference type="PROSITE" id="PS50949"/>
    </source>
</evidence>
<dbReference type="Proteomes" id="UP000325161">
    <property type="component" value="Chromosome"/>
</dbReference>
<dbReference type="CDD" id="cd07377">
    <property type="entry name" value="WHTH_GntR"/>
    <property type="match status" value="1"/>
</dbReference>
<dbReference type="Gene3D" id="1.10.10.10">
    <property type="entry name" value="Winged helix-like DNA-binding domain superfamily/Winged helix DNA-binding domain"/>
    <property type="match status" value="1"/>
</dbReference>
<dbReference type="Gene3D" id="1.20.120.530">
    <property type="entry name" value="GntR ligand-binding domain-like"/>
    <property type="match status" value="1"/>
</dbReference>
<evidence type="ECO:0000256" key="3">
    <source>
        <dbReference type="ARBA" id="ARBA00023163"/>
    </source>
</evidence>
<keyword evidence="2" id="KW-0238">DNA-binding</keyword>
<feature type="domain" description="HTH gntR-type" evidence="5">
    <location>
        <begin position="20"/>
        <end position="88"/>
    </location>
</feature>
<keyword evidence="7" id="KW-1185">Reference proteome</keyword>
<dbReference type="EMBL" id="CP043046">
    <property type="protein sequence ID" value="QEI08286.1"/>
    <property type="molecule type" value="Genomic_DNA"/>
</dbReference>
<dbReference type="PRINTS" id="PR00035">
    <property type="entry name" value="HTHGNTR"/>
</dbReference>
<reference evidence="6 7" key="1">
    <citation type="submission" date="2019-08" db="EMBL/GenBank/DDBJ databases">
        <title>Amphibian skin-associated Pigmentiphaga: genome sequence and occurrence across geography and hosts.</title>
        <authorList>
            <person name="Bletz M.C."/>
            <person name="Bunk B."/>
            <person name="Sproeer C."/>
            <person name="Biwer P."/>
            <person name="Reiter S."/>
            <person name="Rabemananjara F.C.E."/>
            <person name="Schulz S."/>
            <person name="Overmann J."/>
            <person name="Vences M."/>
        </authorList>
    </citation>
    <scope>NUCLEOTIDE SEQUENCE [LARGE SCALE GENOMIC DNA]</scope>
    <source>
        <strain evidence="6 7">Mada1488</strain>
    </source>
</reference>
<proteinExistence type="predicted"/>
<dbReference type="PANTHER" id="PTHR43537">
    <property type="entry name" value="TRANSCRIPTIONAL REGULATOR, GNTR FAMILY"/>
    <property type="match status" value="1"/>
</dbReference>
<dbReference type="GO" id="GO:0003700">
    <property type="term" value="F:DNA-binding transcription factor activity"/>
    <property type="evidence" value="ECO:0007669"/>
    <property type="project" value="InterPro"/>
</dbReference>
<evidence type="ECO:0000256" key="2">
    <source>
        <dbReference type="ARBA" id="ARBA00023125"/>
    </source>
</evidence>
<dbReference type="InterPro" id="IPR036390">
    <property type="entry name" value="WH_DNA-bd_sf"/>
</dbReference>
<organism evidence="6 7">
    <name type="scientific">Pigmentiphaga aceris</name>
    <dbReference type="NCBI Taxonomy" id="1940612"/>
    <lineage>
        <taxon>Bacteria</taxon>
        <taxon>Pseudomonadati</taxon>
        <taxon>Pseudomonadota</taxon>
        <taxon>Betaproteobacteria</taxon>
        <taxon>Burkholderiales</taxon>
        <taxon>Alcaligenaceae</taxon>
        <taxon>Pigmentiphaga</taxon>
    </lineage>
</organism>
<dbReference type="InterPro" id="IPR011711">
    <property type="entry name" value="GntR_C"/>
</dbReference>
<gene>
    <name evidence="6" type="ORF">FXN63_22470</name>
</gene>
<evidence type="ECO:0000313" key="7">
    <source>
        <dbReference type="Proteomes" id="UP000325161"/>
    </source>
</evidence>
<dbReference type="Pfam" id="PF00392">
    <property type="entry name" value="GntR"/>
    <property type="match status" value="1"/>
</dbReference>
<accession>A0A5C0B326</accession>
<protein>
    <submittedName>
        <fullName evidence="6">FadR family transcriptional regulator</fullName>
    </submittedName>
</protein>
<dbReference type="PANTHER" id="PTHR43537:SF5">
    <property type="entry name" value="UXU OPERON TRANSCRIPTIONAL REGULATOR"/>
    <property type="match status" value="1"/>
</dbReference>
<keyword evidence="1" id="KW-0805">Transcription regulation</keyword>
<dbReference type="PROSITE" id="PS50949">
    <property type="entry name" value="HTH_GNTR"/>
    <property type="match status" value="1"/>
</dbReference>
<dbReference type="SUPFAM" id="SSF46785">
    <property type="entry name" value="Winged helix' DNA-binding domain"/>
    <property type="match status" value="1"/>
</dbReference>
<feature type="region of interest" description="Disordered" evidence="4">
    <location>
        <begin position="250"/>
        <end position="272"/>
    </location>
</feature>
<dbReference type="SUPFAM" id="SSF48008">
    <property type="entry name" value="GntR ligand-binding domain-like"/>
    <property type="match status" value="1"/>
</dbReference>
<name>A0A5C0B326_9BURK</name>
<keyword evidence="3" id="KW-0804">Transcription</keyword>
<dbReference type="InterPro" id="IPR000524">
    <property type="entry name" value="Tscrpt_reg_HTH_GntR"/>
</dbReference>
<evidence type="ECO:0000256" key="4">
    <source>
        <dbReference type="SAM" id="MobiDB-lite"/>
    </source>
</evidence>
<dbReference type="SMART" id="SM00345">
    <property type="entry name" value="HTH_GNTR"/>
    <property type="match status" value="1"/>
</dbReference>
<feature type="compositionally biased region" description="Low complexity" evidence="4">
    <location>
        <begin position="250"/>
        <end position="259"/>
    </location>
</feature>
<dbReference type="GO" id="GO:0003677">
    <property type="term" value="F:DNA binding"/>
    <property type="evidence" value="ECO:0007669"/>
    <property type="project" value="UniProtKB-KW"/>
</dbReference>
<dbReference type="KEGG" id="pacr:FXN63_22470"/>
<dbReference type="InterPro" id="IPR036388">
    <property type="entry name" value="WH-like_DNA-bd_sf"/>
</dbReference>
<dbReference type="OrthoDB" id="1040417at2"/>
<dbReference type="SMART" id="SM00895">
    <property type="entry name" value="FCD"/>
    <property type="match status" value="1"/>
</dbReference>
<evidence type="ECO:0000313" key="6">
    <source>
        <dbReference type="EMBL" id="QEI08286.1"/>
    </source>
</evidence>
<dbReference type="InterPro" id="IPR008920">
    <property type="entry name" value="TF_FadR/GntR_C"/>
</dbReference>
<dbReference type="AlphaFoldDB" id="A0A5C0B326"/>